<reference evidence="2" key="1">
    <citation type="journal article" date="2023" name="G3 (Bethesda)">
        <title>A reference genome for the long-term kleptoplast-retaining sea slug Elysia crispata morphotype clarki.</title>
        <authorList>
            <person name="Eastman K.E."/>
            <person name="Pendleton A.L."/>
            <person name="Shaikh M.A."/>
            <person name="Suttiyut T."/>
            <person name="Ogas R."/>
            <person name="Tomko P."/>
            <person name="Gavelis G."/>
            <person name="Widhalm J.R."/>
            <person name="Wisecaver J.H."/>
        </authorList>
    </citation>
    <scope>NUCLEOTIDE SEQUENCE</scope>
    <source>
        <strain evidence="2">ECLA1</strain>
    </source>
</reference>
<gene>
    <name evidence="2" type="ORF">RRG08_066561</name>
</gene>
<comment type="caution">
    <text evidence="2">The sequence shown here is derived from an EMBL/GenBank/DDBJ whole genome shotgun (WGS) entry which is preliminary data.</text>
</comment>
<feature type="non-terminal residue" evidence="2">
    <location>
        <position position="82"/>
    </location>
</feature>
<keyword evidence="3" id="KW-1185">Reference proteome</keyword>
<name>A0AAE1AZK3_9GAST</name>
<evidence type="ECO:0000256" key="1">
    <source>
        <dbReference type="SAM" id="MobiDB-lite"/>
    </source>
</evidence>
<organism evidence="2 3">
    <name type="scientific">Elysia crispata</name>
    <name type="common">lettuce slug</name>
    <dbReference type="NCBI Taxonomy" id="231223"/>
    <lineage>
        <taxon>Eukaryota</taxon>
        <taxon>Metazoa</taxon>
        <taxon>Spiralia</taxon>
        <taxon>Lophotrochozoa</taxon>
        <taxon>Mollusca</taxon>
        <taxon>Gastropoda</taxon>
        <taxon>Heterobranchia</taxon>
        <taxon>Euthyneura</taxon>
        <taxon>Panpulmonata</taxon>
        <taxon>Sacoglossa</taxon>
        <taxon>Placobranchoidea</taxon>
        <taxon>Plakobranchidae</taxon>
        <taxon>Elysia</taxon>
    </lineage>
</organism>
<dbReference type="Proteomes" id="UP001283361">
    <property type="component" value="Unassembled WGS sequence"/>
</dbReference>
<proteinExistence type="predicted"/>
<protein>
    <submittedName>
        <fullName evidence="2">Uncharacterized protein</fullName>
    </submittedName>
</protein>
<sequence length="82" mass="8642">GQSVEAPTPSPPLDPGTPVSDHSHPCRVEVTCVCVCLLVTSRTGPASSQVICFHHGDVCVCVSTGNISDRSSFQSSDMFPPW</sequence>
<evidence type="ECO:0000313" key="3">
    <source>
        <dbReference type="Proteomes" id="UP001283361"/>
    </source>
</evidence>
<evidence type="ECO:0000313" key="2">
    <source>
        <dbReference type="EMBL" id="KAK3797075.1"/>
    </source>
</evidence>
<feature type="region of interest" description="Disordered" evidence="1">
    <location>
        <begin position="1"/>
        <end position="22"/>
    </location>
</feature>
<dbReference type="EMBL" id="JAWDGP010000805">
    <property type="protein sequence ID" value="KAK3797075.1"/>
    <property type="molecule type" value="Genomic_DNA"/>
</dbReference>
<accession>A0AAE1AZK3</accession>
<dbReference type="AlphaFoldDB" id="A0AAE1AZK3"/>